<keyword evidence="4" id="KW-1185">Reference proteome</keyword>
<dbReference type="InterPro" id="IPR034572">
    <property type="entry name" value="MCD1"/>
</dbReference>
<evidence type="ECO:0000256" key="2">
    <source>
        <dbReference type="SAM" id="Phobius"/>
    </source>
</evidence>
<keyword evidence="2" id="KW-0472">Membrane</keyword>
<feature type="compositionally biased region" description="Polar residues" evidence="1">
    <location>
        <begin position="27"/>
        <end position="36"/>
    </location>
</feature>
<evidence type="ECO:0000313" key="3">
    <source>
        <dbReference type="EMBL" id="KAK4753070.1"/>
    </source>
</evidence>
<reference evidence="3 4" key="1">
    <citation type="journal article" date="2023" name="Hortic Res">
        <title>Pangenome of water caltrop reveals structural variations and asymmetric subgenome divergence after allopolyploidization.</title>
        <authorList>
            <person name="Zhang X."/>
            <person name="Chen Y."/>
            <person name="Wang L."/>
            <person name="Yuan Y."/>
            <person name="Fang M."/>
            <person name="Shi L."/>
            <person name="Lu R."/>
            <person name="Comes H.P."/>
            <person name="Ma Y."/>
            <person name="Chen Y."/>
            <person name="Huang G."/>
            <person name="Zhou Y."/>
            <person name="Zheng Z."/>
            <person name="Qiu Y."/>
        </authorList>
    </citation>
    <scope>NUCLEOTIDE SEQUENCE [LARGE SCALE GENOMIC DNA]</scope>
    <source>
        <tissue evidence="3">Roots</tissue>
    </source>
</reference>
<dbReference type="GO" id="GO:0009706">
    <property type="term" value="C:chloroplast inner membrane"/>
    <property type="evidence" value="ECO:0007669"/>
    <property type="project" value="TreeGrafter"/>
</dbReference>
<feature type="transmembrane region" description="Helical" evidence="2">
    <location>
        <begin position="44"/>
        <end position="65"/>
    </location>
</feature>
<feature type="region of interest" description="Disordered" evidence="1">
    <location>
        <begin position="1"/>
        <end position="36"/>
    </location>
</feature>
<dbReference type="PANTHER" id="PTHR36317">
    <property type="entry name" value="PROTEIN MULTIPLE CHLOROPLAST DIVISION SITE 1"/>
    <property type="match status" value="1"/>
</dbReference>
<keyword evidence="2" id="KW-1133">Transmembrane helix</keyword>
<evidence type="ECO:0008006" key="5">
    <source>
        <dbReference type="Google" id="ProtNLM"/>
    </source>
</evidence>
<dbReference type="EMBL" id="JAXIOK010000016">
    <property type="protein sequence ID" value="KAK4753070.1"/>
    <property type="molecule type" value="Genomic_DNA"/>
</dbReference>
<accession>A0AAN7JUB7</accession>
<dbReference type="GO" id="GO:0010020">
    <property type="term" value="P:chloroplast fission"/>
    <property type="evidence" value="ECO:0007669"/>
    <property type="project" value="InterPro"/>
</dbReference>
<sequence length="419" mass="46636">MTRLPTKSHHRHMTRPVRFLGDGDSPENATGANPNSTPPAASDFVLILAALLCTLICVLGLMAVARCALHLRDSPSNPQDSKANRGLKKKGPGALLGRLPDVRVNLGLNFGFRRSDSCGERLRRNFLLKLRASGDAVPSSGTDSLEHNAIEVEKGDPFGRFRGVISSFPPVVFVIKRNPGANFVIGFCIATSIFFIIGRLYSARKAVHDPPGSVADLVRRGQLRSDRRGISKPLKYEDPFNNPLVKVGKKNSTVEMCGKVYRMAPVTLTKEEQAVHRRRRSWAYQWKRPTMFLKEGDTIPPDVDPDAVRWIPANHPFATTATDIAEDLAQTNVYQKHGVPFRIQSEHEALQRKLEAFQREEKLDKLVIDHGNANDFERSLKFQEKSSDTEQSPPHESSKSDHSMKSSETVSSPEETQKS</sequence>
<feature type="compositionally biased region" description="Basic and acidic residues" evidence="1">
    <location>
        <begin position="396"/>
        <end position="405"/>
    </location>
</feature>
<feature type="compositionally biased region" description="Polar residues" evidence="1">
    <location>
        <begin position="409"/>
        <end position="419"/>
    </location>
</feature>
<protein>
    <recommendedName>
        <fullName evidence="5">Protein MULTIPLE CHLOROPLAST DIVISION SITE 1</fullName>
    </recommendedName>
</protein>
<feature type="transmembrane region" description="Helical" evidence="2">
    <location>
        <begin position="183"/>
        <end position="201"/>
    </location>
</feature>
<feature type="compositionally biased region" description="Basic and acidic residues" evidence="1">
    <location>
        <begin position="377"/>
        <end position="388"/>
    </location>
</feature>
<name>A0AAN7JUB7_9MYRT</name>
<evidence type="ECO:0000256" key="1">
    <source>
        <dbReference type="SAM" id="MobiDB-lite"/>
    </source>
</evidence>
<comment type="caution">
    <text evidence="3">The sequence shown here is derived from an EMBL/GenBank/DDBJ whole genome shotgun (WGS) entry which is preliminary data.</text>
</comment>
<dbReference type="AlphaFoldDB" id="A0AAN7JUB7"/>
<dbReference type="PANTHER" id="PTHR36317:SF1">
    <property type="entry name" value="PROTEIN MULTIPLE CHLOROPLAST DIVISION SITE 1"/>
    <property type="match status" value="1"/>
</dbReference>
<organism evidence="3 4">
    <name type="scientific">Trapa incisa</name>
    <dbReference type="NCBI Taxonomy" id="236973"/>
    <lineage>
        <taxon>Eukaryota</taxon>
        <taxon>Viridiplantae</taxon>
        <taxon>Streptophyta</taxon>
        <taxon>Embryophyta</taxon>
        <taxon>Tracheophyta</taxon>
        <taxon>Spermatophyta</taxon>
        <taxon>Magnoliopsida</taxon>
        <taxon>eudicotyledons</taxon>
        <taxon>Gunneridae</taxon>
        <taxon>Pentapetalae</taxon>
        <taxon>rosids</taxon>
        <taxon>malvids</taxon>
        <taxon>Myrtales</taxon>
        <taxon>Lythraceae</taxon>
        <taxon>Trapa</taxon>
    </lineage>
</organism>
<gene>
    <name evidence="3" type="ORF">SAY87_021868</name>
</gene>
<feature type="region of interest" description="Disordered" evidence="1">
    <location>
        <begin position="73"/>
        <end position="92"/>
    </location>
</feature>
<dbReference type="Proteomes" id="UP001345219">
    <property type="component" value="Chromosome 16"/>
</dbReference>
<keyword evidence="2" id="KW-0812">Transmembrane</keyword>
<feature type="region of interest" description="Disordered" evidence="1">
    <location>
        <begin position="377"/>
        <end position="419"/>
    </location>
</feature>
<proteinExistence type="predicted"/>
<evidence type="ECO:0000313" key="4">
    <source>
        <dbReference type="Proteomes" id="UP001345219"/>
    </source>
</evidence>
<feature type="compositionally biased region" description="Basic residues" evidence="1">
    <location>
        <begin position="1"/>
        <end position="15"/>
    </location>
</feature>